<evidence type="ECO:0000313" key="5">
    <source>
        <dbReference type="EMBL" id="EIJ40746.1"/>
    </source>
</evidence>
<sequence>MNKLLQSLQLTLLNIGYASLNRNWNFDKVYSPFSRLYYITEGNAQVYHNNTVYHLKKDHLYLIPSYTNSRYYCDNFMEQYYISFLEEMLDGSSIYHLRSFLYEIPAQAYDLILFKRLLQINPARTISRDDPKIYDNDSSLITFIDANNKLSASSYLETKGILLNLLSRFIKDKEPNENKHIPDIRLAKVNKYIRENLNEPLSVLQLANFCCLHPDYFSRIFKEEFKVRPISYINNLRIERAQLLLVTTSSSIPEIAEKVGLSNLSYFSRLFKKQTQKSPLEFRKQEWKLK</sequence>
<feature type="domain" description="HTH araC/xylS-type" evidence="4">
    <location>
        <begin position="187"/>
        <end position="285"/>
    </location>
</feature>
<dbReference type="InterPro" id="IPR020449">
    <property type="entry name" value="Tscrpt_reg_AraC-type_HTH"/>
</dbReference>
<evidence type="ECO:0000256" key="2">
    <source>
        <dbReference type="ARBA" id="ARBA00023125"/>
    </source>
</evidence>
<dbReference type="PANTHER" id="PTHR43280">
    <property type="entry name" value="ARAC-FAMILY TRANSCRIPTIONAL REGULATOR"/>
    <property type="match status" value="1"/>
</dbReference>
<dbReference type="Pfam" id="PF12833">
    <property type="entry name" value="HTH_18"/>
    <property type="match status" value="1"/>
</dbReference>
<evidence type="ECO:0000256" key="1">
    <source>
        <dbReference type="ARBA" id="ARBA00023015"/>
    </source>
</evidence>
<proteinExistence type="predicted"/>
<keyword evidence="6" id="KW-1185">Reference proteome</keyword>
<dbReference type="SMART" id="SM00342">
    <property type="entry name" value="HTH_ARAC"/>
    <property type="match status" value="1"/>
</dbReference>
<dbReference type="InterPro" id="IPR018062">
    <property type="entry name" value="HTH_AraC-typ_CS"/>
</dbReference>
<dbReference type="PANTHER" id="PTHR43280:SF28">
    <property type="entry name" value="HTH-TYPE TRANSCRIPTIONAL ACTIVATOR RHAS"/>
    <property type="match status" value="1"/>
</dbReference>
<dbReference type="STRING" id="926559.JoomaDRAFT_3816"/>
<gene>
    <name evidence="5" type="ORF">JoomaDRAFT_3816</name>
</gene>
<dbReference type="EMBL" id="JH651379">
    <property type="protein sequence ID" value="EIJ40746.1"/>
    <property type="molecule type" value="Genomic_DNA"/>
</dbReference>
<evidence type="ECO:0000259" key="4">
    <source>
        <dbReference type="PROSITE" id="PS01124"/>
    </source>
</evidence>
<dbReference type="GO" id="GO:0003700">
    <property type="term" value="F:DNA-binding transcription factor activity"/>
    <property type="evidence" value="ECO:0007669"/>
    <property type="project" value="InterPro"/>
</dbReference>
<accession>I3CAV3</accession>
<dbReference type="PROSITE" id="PS01124">
    <property type="entry name" value="HTH_ARAC_FAMILY_2"/>
    <property type="match status" value="1"/>
</dbReference>
<dbReference type="InterPro" id="IPR037923">
    <property type="entry name" value="HTH-like"/>
</dbReference>
<name>I3CAV3_9FLAO</name>
<dbReference type="PRINTS" id="PR00032">
    <property type="entry name" value="HTHARAC"/>
</dbReference>
<dbReference type="GO" id="GO:0043565">
    <property type="term" value="F:sequence-specific DNA binding"/>
    <property type="evidence" value="ECO:0007669"/>
    <property type="project" value="InterPro"/>
</dbReference>
<dbReference type="InterPro" id="IPR009057">
    <property type="entry name" value="Homeodomain-like_sf"/>
</dbReference>
<keyword evidence="2 5" id="KW-0238">DNA-binding</keyword>
<reference evidence="5 6" key="1">
    <citation type="submission" date="2012-02" db="EMBL/GenBank/DDBJ databases">
        <title>Improved High-Quality Draft genome of Joostella marina DSM 19592.</title>
        <authorList>
            <consortium name="US DOE Joint Genome Institute (JGI-PGF)"/>
            <person name="Lucas S."/>
            <person name="Copeland A."/>
            <person name="Lapidus A."/>
            <person name="Bruce D."/>
            <person name="Goodwin L."/>
            <person name="Pitluck S."/>
            <person name="Peters L."/>
            <person name="Chertkov O."/>
            <person name="Ovchinnikova G."/>
            <person name="Kyrpides N."/>
            <person name="Mavromatis K."/>
            <person name="Detter J.C."/>
            <person name="Han C."/>
            <person name="Land M."/>
            <person name="Hauser L."/>
            <person name="Markowitz V."/>
            <person name="Cheng J.-F."/>
            <person name="Hugenholtz P."/>
            <person name="Woyke T."/>
            <person name="Wu D."/>
            <person name="Tindall B."/>
            <person name="Brambilla E."/>
            <person name="Klenk H.-P."/>
            <person name="Eisen J.A."/>
        </authorList>
    </citation>
    <scope>NUCLEOTIDE SEQUENCE [LARGE SCALE GENOMIC DNA]</scope>
    <source>
        <strain evidence="5 6">DSM 19592</strain>
    </source>
</reference>
<keyword evidence="1" id="KW-0805">Transcription regulation</keyword>
<dbReference type="Proteomes" id="UP000004690">
    <property type="component" value="Unassembled WGS sequence"/>
</dbReference>
<organism evidence="5 6">
    <name type="scientific">Galbibacter orientalis DSM 19592</name>
    <dbReference type="NCBI Taxonomy" id="926559"/>
    <lineage>
        <taxon>Bacteria</taxon>
        <taxon>Pseudomonadati</taxon>
        <taxon>Bacteroidota</taxon>
        <taxon>Flavobacteriia</taxon>
        <taxon>Flavobacteriales</taxon>
        <taxon>Flavobacteriaceae</taxon>
        <taxon>Galbibacter</taxon>
    </lineage>
</organism>
<dbReference type="HOGENOM" id="CLU_000445_88_6_10"/>
<dbReference type="OrthoDB" id="1007602at2"/>
<evidence type="ECO:0000256" key="3">
    <source>
        <dbReference type="ARBA" id="ARBA00023163"/>
    </source>
</evidence>
<dbReference type="AlphaFoldDB" id="I3CAV3"/>
<protein>
    <submittedName>
        <fullName evidence="5">Transcriptional regulator containing an amidase domain and an AraC-type DNA-binding HTH domain</fullName>
    </submittedName>
</protein>
<dbReference type="SUPFAM" id="SSF51215">
    <property type="entry name" value="Regulatory protein AraC"/>
    <property type="match status" value="1"/>
</dbReference>
<evidence type="ECO:0000313" key="6">
    <source>
        <dbReference type="Proteomes" id="UP000004690"/>
    </source>
</evidence>
<dbReference type="RefSeq" id="WP_008615285.1">
    <property type="nucleotide sequence ID" value="NZ_JH651379.1"/>
</dbReference>
<dbReference type="SUPFAM" id="SSF46689">
    <property type="entry name" value="Homeodomain-like"/>
    <property type="match status" value="2"/>
</dbReference>
<keyword evidence="3" id="KW-0804">Transcription</keyword>
<dbReference type="Gene3D" id="1.10.10.60">
    <property type="entry name" value="Homeodomain-like"/>
    <property type="match status" value="2"/>
</dbReference>
<dbReference type="InterPro" id="IPR018060">
    <property type="entry name" value="HTH_AraC"/>
</dbReference>
<dbReference type="InterPro" id="IPR003313">
    <property type="entry name" value="AraC-bd"/>
</dbReference>
<dbReference type="PROSITE" id="PS00041">
    <property type="entry name" value="HTH_ARAC_FAMILY_1"/>
    <property type="match status" value="1"/>
</dbReference>
<dbReference type="eggNOG" id="COG2207">
    <property type="taxonomic scope" value="Bacteria"/>
</dbReference>
<dbReference type="Pfam" id="PF02311">
    <property type="entry name" value="AraC_binding"/>
    <property type="match status" value="1"/>
</dbReference>